<accession>A0AAD7SUU8</accession>
<dbReference type="EMBL" id="JAINUG010000034">
    <property type="protein sequence ID" value="KAJ8408592.1"/>
    <property type="molecule type" value="Genomic_DNA"/>
</dbReference>
<reference evidence="2" key="1">
    <citation type="journal article" date="2023" name="Science">
        <title>Genome structures resolve the early diversification of teleost fishes.</title>
        <authorList>
            <person name="Parey E."/>
            <person name="Louis A."/>
            <person name="Montfort J."/>
            <person name="Bouchez O."/>
            <person name="Roques C."/>
            <person name="Iampietro C."/>
            <person name="Lluch J."/>
            <person name="Castinel A."/>
            <person name="Donnadieu C."/>
            <person name="Desvignes T."/>
            <person name="Floi Bucao C."/>
            <person name="Jouanno E."/>
            <person name="Wen M."/>
            <person name="Mejri S."/>
            <person name="Dirks R."/>
            <person name="Jansen H."/>
            <person name="Henkel C."/>
            <person name="Chen W.J."/>
            <person name="Zahm M."/>
            <person name="Cabau C."/>
            <person name="Klopp C."/>
            <person name="Thompson A.W."/>
            <person name="Robinson-Rechavi M."/>
            <person name="Braasch I."/>
            <person name="Lecointre G."/>
            <person name="Bobe J."/>
            <person name="Postlethwait J.H."/>
            <person name="Berthelot C."/>
            <person name="Roest Crollius H."/>
            <person name="Guiguen Y."/>
        </authorList>
    </citation>
    <scope>NUCLEOTIDE SEQUENCE</scope>
    <source>
        <strain evidence="2">NC1722</strain>
    </source>
</reference>
<dbReference type="Proteomes" id="UP001221898">
    <property type="component" value="Unassembled WGS sequence"/>
</dbReference>
<evidence type="ECO:0000256" key="1">
    <source>
        <dbReference type="SAM" id="MobiDB-lite"/>
    </source>
</evidence>
<keyword evidence="3" id="KW-1185">Reference proteome</keyword>
<evidence type="ECO:0000313" key="2">
    <source>
        <dbReference type="EMBL" id="KAJ8408592.1"/>
    </source>
</evidence>
<comment type="caution">
    <text evidence="2">The sequence shown here is derived from an EMBL/GenBank/DDBJ whole genome shotgun (WGS) entry which is preliminary data.</text>
</comment>
<dbReference type="AlphaFoldDB" id="A0AAD7SUU8"/>
<protein>
    <submittedName>
        <fullName evidence="2">Uncharacterized protein</fullName>
    </submittedName>
</protein>
<organism evidence="2 3">
    <name type="scientific">Aldrovandia affinis</name>
    <dbReference type="NCBI Taxonomy" id="143900"/>
    <lineage>
        <taxon>Eukaryota</taxon>
        <taxon>Metazoa</taxon>
        <taxon>Chordata</taxon>
        <taxon>Craniata</taxon>
        <taxon>Vertebrata</taxon>
        <taxon>Euteleostomi</taxon>
        <taxon>Actinopterygii</taxon>
        <taxon>Neopterygii</taxon>
        <taxon>Teleostei</taxon>
        <taxon>Notacanthiformes</taxon>
        <taxon>Halosauridae</taxon>
        <taxon>Aldrovandia</taxon>
    </lineage>
</organism>
<feature type="region of interest" description="Disordered" evidence="1">
    <location>
        <begin position="20"/>
        <end position="40"/>
    </location>
</feature>
<gene>
    <name evidence="2" type="ORF">AAFF_G00252270</name>
</gene>
<proteinExistence type="predicted"/>
<evidence type="ECO:0000313" key="3">
    <source>
        <dbReference type="Proteomes" id="UP001221898"/>
    </source>
</evidence>
<name>A0AAD7SUU8_9TELE</name>
<sequence length="106" mass="12085">MLSPLSRTEPHDVVIRSRSVEKSRIETPRGQAKIKQPRKCAPVSLLPAGQWRTAGWARPGPEPTPRPGRVCPLRVSRVTPRDPIFLPHNSELRDSCRCEDRWWQTG</sequence>
<feature type="region of interest" description="Disordered" evidence="1">
    <location>
        <begin position="53"/>
        <end position="73"/>
    </location>
</feature>